<reference evidence="2" key="1">
    <citation type="journal article" date="2019" name="Int. J. Syst. Evol. Microbiol.">
        <title>The Global Catalogue of Microorganisms (GCM) 10K type strain sequencing project: providing services to taxonomists for standard genome sequencing and annotation.</title>
        <authorList>
            <consortium name="The Broad Institute Genomics Platform"/>
            <consortium name="The Broad Institute Genome Sequencing Center for Infectious Disease"/>
            <person name="Wu L."/>
            <person name="Ma J."/>
        </authorList>
    </citation>
    <scope>NUCLEOTIDE SEQUENCE [LARGE SCALE GENOMIC DNA]</scope>
    <source>
        <strain evidence="2">JCM 17917</strain>
    </source>
</reference>
<dbReference type="RefSeq" id="WP_345162774.1">
    <property type="nucleotide sequence ID" value="NZ_BAABGX010000001.1"/>
</dbReference>
<protein>
    <submittedName>
        <fullName evidence="1">Uncharacterized protein</fullName>
    </submittedName>
</protein>
<dbReference type="Proteomes" id="UP001501844">
    <property type="component" value="Unassembled WGS sequence"/>
</dbReference>
<sequence length="68" mass="7798">MPEYSNKTVYHTREGVLVYTAQSRWTYHSYLRAIKKAKELGYDSLIATEADGRTKDFRNFFTGQGGAT</sequence>
<accession>A0ABP8FB79</accession>
<evidence type="ECO:0000313" key="1">
    <source>
        <dbReference type="EMBL" id="GAA4299614.1"/>
    </source>
</evidence>
<proteinExistence type="predicted"/>
<comment type="caution">
    <text evidence="1">The sequence shown here is derived from an EMBL/GenBank/DDBJ whole genome shotgun (WGS) entry which is preliminary data.</text>
</comment>
<dbReference type="EMBL" id="BAABGX010000001">
    <property type="protein sequence ID" value="GAA4299614.1"/>
    <property type="molecule type" value="Genomic_DNA"/>
</dbReference>
<organism evidence="1 2">
    <name type="scientific">Nibribacter koreensis</name>
    <dbReference type="NCBI Taxonomy" id="1084519"/>
    <lineage>
        <taxon>Bacteria</taxon>
        <taxon>Pseudomonadati</taxon>
        <taxon>Bacteroidota</taxon>
        <taxon>Cytophagia</taxon>
        <taxon>Cytophagales</taxon>
        <taxon>Hymenobacteraceae</taxon>
        <taxon>Nibribacter</taxon>
    </lineage>
</organism>
<gene>
    <name evidence="1" type="ORF">GCM10023183_09070</name>
</gene>
<evidence type="ECO:0000313" key="2">
    <source>
        <dbReference type="Proteomes" id="UP001501844"/>
    </source>
</evidence>
<keyword evidence="2" id="KW-1185">Reference proteome</keyword>
<name>A0ABP8FB79_9BACT</name>